<gene>
    <name evidence="2" type="ORF">GCM10022392_12090</name>
</gene>
<feature type="chain" id="PRO_5045512014" description="Lipocalin-like domain-containing protein" evidence="1">
    <location>
        <begin position="19"/>
        <end position="185"/>
    </location>
</feature>
<evidence type="ECO:0000313" key="3">
    <source>
        <dbReference type="Proteomes" id="UP001500841"/>
    </source>
</evidence>
<dbReference type="EMBL" id="BAABCV010000004">
    <property type="protein sequence ID" value="GAA4091736.1"/>
    <property type="molecule type" value="Genomic_DNA"/>
</dbReference>
<protein>
    <recommendedName>
        <fullName evidence="4">Lipocalin-like domain-containing protein</fullName>
    </recommendedName>
</protein>
<feature type="signal peptide" evidence="1">
    <location>
        <begin position="1"/>
        <end position="18"/>
    </location>
</feature>
<dbReference type="PROSITE" id="PS51257">
    <property type="entry name" value="PROKAR_LIPOPROTEIN"/>
    <property type="match status" value="1"/>
</dbReference>
<reference evidence="3" key="1">
    <citation type="journal article" date="2019" name="Int. J. Syst. Evol. Microbiol.">
        <title>The Global Catalogue of Microorganisms (GCM) 10K type strain sequencing project: providing services to taxonomists for standard genome sequencing and annotation.</title>
        <authorList>
            <consortium name="The Broad Institute Genomics Platform"/>
            <consortium name="The Broad Institute Genome Sequencing Center for Infectious Disease"/>
            <person name="Wu L."/>
            <person name="Ma J."/>
        </authorList>
    </citation>
    <scope>NUCLEOTIDE SEQUENCE [LARGE SCALE GENOMIC DNA]</scope>
    <source>
        <strain evidence="3">JCM 17085</strain>
    </source>
</reference>
<evidence type="ECO:0000313" key="2">
    <source>
        <dbReference type="EMBL" id="GAA4091736.1"/>
    </source>
</evidence>
<organism evidence="2 3">
    <name type="scientific">Mucilaginibacter panaciglaebae</name>
    <dbReference type="NCBI Taxonomy" id="502331"/>
    <lineage>
        <taxon>Bacteria</taxon>
        <taxon>Pseudomonadati</taxon>
        <taxon>Bacteroidota</taxon>
        <taxon>Sphingobacteriia</taxon>
        <taxon>Sphingobacteriales</taxon>
        <taxon>Sphingobacteriaceae</taxon>
        <taxon>Mucilaginibacter</taxon>
    </lineage>
</organism>
<proteinExistence type="predicted"/>
<evidence type="ECO:0000256" key="1">
    <source>
        <dbReference type="SAM" id="SignalP"/>
    </source>
</evidence>
<dbReference type="RefSeq" id="WP_345101827.1">
    <property type="nucleotide sequence ID" value="NZ_BAABCV010000004.1"/>
</dbReference>
<dbReference type="Proteomes" id="UP001500841">
    <property type="component" value="Unassembled WGS sequence"/>
</dbReference>
<accession>A0ABP7WMM2</accession>
<name>A0ABP7WMM2_9SPHI</name>
<evidence type="ECO:0008006" key="4">
    <source>
        <dbReference type="Google" id="ProtNLM"/>
    </source>
</evidence>
<keyword evidence="1" id="KW-0732">Signal</keyword>
<keyword evidence="3" id="KW-1185">Reference proteome</keyword>
<sequence>MKHRYLLFIAILYCCIIAACKLDPPILPGDKDYIANADNTLPGSRDTTRNTDTAKKDRPPITGFWFCKSNTAEIYSQLGVLQSSAAADPFYYSITFDSLKNVAAFKLTPSEHPEPNNYNYTVTKDAGKTYITFDEDPFFRDANTPVEILNETAVSMIWLIVDHRLHDSANGKTYTASRLELVKIK</sequence>
<comment type="caution">
    <text evidence="2">The sequence shown here is derived from an EMBL/GenBank/DDBJ whole genome shotgun (WGS) entry which is preliminary data.</text>
</comment>